<dbReference type="PROSITE" id="PS51081">
    <property type="entry name" value="ZF_SIAH"/>
    <property type="match status" value="1"/>
</dbReference>
<keyword evidence="5" id="KW-0808">Transferase</keyword>
<keyword evidence="7 10" id="KW-0863">Zinc-finger</keyword>
<dbReference type="GO" id="GO:0016567">
    <property type="term" value="P:protein ubiquitination"/>
    <property type="evidence" value="ECO:0007669"/>
    <property type="project" value="UniProtKB-UniPathway"/>
</dbReference>
<dbReference type="GO" id="GO:0005737">
    <property type="term" value="C:cytoplasm"/>
    <property type="evidence" value="ECO:0007669"/>
    <property type="project" value="TreeGrafter"/>
</dbReference>
<dbReference type="InterPro" id="IPR049548">
    <property type="entry name" value="Sina-like_RING"/>
</dbReference>
<comment type="pathway">
    <text evidence="2">Protein modification; protein ubiquitination.</text>
</comment>
<evidence type="ECO:0000256" key="10">
    <source>
        <dbReference type="PROSITE-ProRule" id="PRU00455"/>
    </source>
</evidence>
<dbReference type="EMBL" id="QDEB01121902">
    <property type="protein sequence ID" value="RZB40143.1"/>
    <property type="molecule type" value="Genomic_DNA"/>
</dbReference>
<dbReference type="GO" id="GO:0061630">
    <property type="term" value="F:ubiquitin protein ligase activity"/>
    <property type="evidence" value="ECO:0007669"/>
    <property type="project" value="UniProtKB-EC"/>
</dbReference>
<gene>
    <name evidence="12" type="ORF">BDFB_011420</name>
</gene>
<dbReference type="InterPro" id="IPR013010">
    <property type="entry name" value="Znf_SIAH"/>
</dbReference>
<comment type="similarity">
    <text evidence="3">Belongs to the SINA (Seven in absentia) family.</text>
</comment>
<evidence type="ECO:0000256" key="6">
    <source>
        <dbReference type="ARBA" id="ARBA00022723"/>
    </source>
</evidence>
<evidence type="ECO:0000256" key="9">
    <source>
        <dbReference type="ARBA" id="ARBA00022833"/>
    </source>
</evidence>
<evidence type="ECO:0000313" key="12">
    <source>
        <dbReference type="EMBL" id="RZB40143.1"/>
    </source>
</evidence>
<dbReference type="Pfam" id="PF21361">
    <property type="entry name" value="Sina_ZnF"/>
    <property type="match status" value="1"/>
</dbReference>
<organism evidence="12 13">
    <name type="scientific">Asbolus verrucosus</name>
    <name type="common">Desert ironclad beetle</name>
    <dbReference type="NCBI Taxonomy" id="1661398"/>
    <lineage>
        <taxon>Eukaryota</taxon>
        <taxon>Metazoa</taxon>
        <taxon>Ecdysozoa</taxon>
        <taxon>Arthropoda</taxon>
        <taxon>Hexapoda</taxon>
        <taxon>Insecta</taxon>
        <taxon>Pterygota</taxon>
        <taxon>Neoptera</taxon>
        <taxon>Endopterygota</taxon>
        <taxon>Coleoptera</taxon>
        <taxon>Polyphaga</taxon>
        <taxon>Cucujiformia</taxon>
        <taxon>Tenebrionidae</taxon>
        <taxon>Pimeliinae</taxon>
        <taxon>Asbolus</taxon>
    </lineage>
</organism>
<name>A0A482VAB9_ASBVE</name>
<sequence length="470" mass="54217">MATQPFSGNITMAVIYLCPADKRLLCSWEGYASDIKQHFEKEHNGLLFHTNSVEIDLNILHENRLLHLEDEIYLIQSYVEDNKLCLTLRYLGPSEMAARMHYDVAITVGGVFYKYEEGRKFSCVTPTVKGWEIDLESLEKFHGKLQALMCTVLIEDNGEIRRKVSDVSLEINNSFVERNACDETEASILEALNFIDGKIERLKMDKSSDDIMDKISHLNLTILEEPFNEGRKYSSEESRSDHLMEILPDIPEELNLSCSSCTLDMLPPIYLCINGHSVCSWCKRNPCKICNGIITPARNTDLENISRTHKHLCRYSSDGCSEKLLYNEVRGHEARCRFCKYRCSSGCCYEAKFQDLIYHLRILHTSVKISRTMRNEFPKNTEMYVASRSIGIFYCKSEQQGEVIAWTATFCGPKERQFFCELTFKGSKFKEPVFMKRRDNVYEIAKSVAELKKMKAKEKYAVLTITSYDN</sequence>
<evidence type="ECO:0000256" key="5">
    <source>
        <dbReference type="ARBA" id="ARBA00022679"/>
    </source>
</evidence>
<keyword evidence="13" id="KW-1185">Reference proteome</keyword>
<dbReference type="InterPro" id="IPR013083">
    <property type="entry name" value="Znf_RING/FYVE/PHD"/>
</dbReference>
<accession>A0A482VAB9</accession>
<feature type="domain" description="SIAH-type" evidence="11">
    <location>
        <begin position="308"/>
        <end position="365"/>
    </location>
</feature>
<dbReference type="Pfam" id="PF21362">
    <property type="entry name" value="Sina_RING"/>
    <property type="match status" value="1"/>
</dbReference>
<dbReference type="EC" id="2.3.2.27" evidence="4"/>
<dbReference type="STRING" id="1661398.A0A482VAB9"/>
<evidence type="ECO:0000256" key="1">
    <source>
        <dbReference type="ARBA" id="ARBA00000900"/>
    </source>
</evidence>
<keyword evidence="8" id="KW-0833">Ubl conjugation pathway</keyword>
<evidence type="ECO:0000313" key="13">
    <source>
        <dbReference type="Proteomes" id="UP000292052"/>
    </source>
</evidence>
<dbReference type="InterPro" id="IPR004162">
    <property type="entry name" value="SINA-like_animal"/>
</dbReference>
<dbReference type="Gene3D" id="3.30.40.10">
    <property type="entry name" value="Zinc/RING finger domain, C3HC4 (zinc finger)"/>
    <property type="match status" value="1"/>
</dbReference>
<keyword evidence="6" id="KW-0479">Metal-binding</keyword>
<dbReference type="UniPathway" id="UPA00143"/>
<dbReference type="Proteomes" id="UP000292052">
    <property type="component" value="Unassembled WGS sequence"/>
</dbReference>
<reference evidence="12 13" key="1">
    <citation type="submission" date="2017-03" db="EMBL/GenBank/DDBJ databases">
        <title>Genome of the blue death feigning beetle - Asbolus verrucosus.</title>
        <authorList>
            <person name="Rider S.D."/>
        </authorList>
    </citation>
    <scope>NUCLEOTIDE SEQUENCE [LARGE SCALE GENOMIC DNA]</scope>
    <source>
        <strain evidence="12">Butters</strain>
        <tissue evidence="12">Head and leg muscle</tissue>
    </source>
</reference>
<dbReference type="AlphaFoldDB" id="A0A482VAB9"/>
<dbReference type="GO" id="GO:0008270">
    <property type="term" value="F:zinc ion binding"/>
    <property type="evidence" value="ECO:0007669"/>
    <property type="project" value="UniProtKB-KW"/>
</dbReference>
<evidence type="ECO:0000256" key="2">
    <source>
        <dbReference type="ARBA" id="ARBA00004906"/>
    </source>
</evidence>
<evidence type="ECO:0000259" key="11">
    <source>
        <dbReference type="PROSITE" id="PS51081"/>
    </source>
</evidence>
<evidence type="ECO:0000256" key="8">
    <source>
        <dbReference type="ARBA" id="ARBA00022786"/>
    </source>
</evidence>
<dbReference type="GO" id="GO:0031624">
    <property type="term" value="F:ubiquitin conjugating enzyme binding"/>
    <property type="evidence" value="ECO:0007669"/>
    <property type="project" value="TreeGrafter"/>
</dbReference>
<comment type="caution">
    <text evidence="12">The sequence shown here is derived from an EMBL/GenBank/DDBJ whole genome shotgun (WGS) entry which is preliminary data.</text>
</comment>
<protein>
    <recommendedName>
        <fullName evidence="4">RING-type E3 ubiquitin transferase</fullName>
        <ecNumber evidence="4">2.3.2.27</ecNumber>
    </recommendedName>
</protein>
<keyword evidence="9" id="KW-0862">Zinc</keyword>
<dbReference type="SUPFAM" id="SSF49599">
    <property type="entry name" value="TRAF domain-like"/>
    <property type="match status" value="1"/>
</dbReference>
<comment type="catalytic activity">
    <reaction evidence="1">
        <text>S-ubiquitinyl-[E2 ubiquitin-conjugating enzyme]-L-cysteine + [acceptor protein]-L-lysine = [E2 ubiquitin-conjugating enzyme]-L-cysteine + N(6)-ubiquitinyl-[acceptor protein]-L-lysine.</text>
        <dbReference type="EC" id="2.3.2.27"/>
    </reaction>
</comment>
<dbReference type="PANTHER" id="PTHR45877:SF2">
    <property type="entry name" value="E3 UBIQUITIN-PROTEIN LIGASE SINA-RELATED"/>
    <property type="match status" value="1"/>
</dbReference>
<dbReference type="PANTHER" id="PTHR45877">
    <property type="entry name" value="E3 UBIQUITIN-PROTEIN LIGASE SIAH2"/>
    <property type="match status" value="1"/>
</dbReference>
<dbReference type="GO" id="GO:0043161">
    <property type="term" value="P:proteasome-mediated ubiquitin-dependent protein catabolic process"/>
    <property type="evidence" value="ECO:0007669"/>
    <property type="project" value="TreeGrafter"/>
</dbReference>
<proteinExistence type="inferred from homology"/>
<evidence type="ECO:0000256" key="7">
    <source>
        <dbReference type="ARBA" id="ARBA00022771"/>
    </source>
</evidence>
<evidence type="ECO:0000256" key="4">
    <source>
        <dbReference type="ARBA" id="ARBA00012483"/>
    </source>
</evidence>
<evidence type="ECO:0000256" key="3">
    <source>
        <dbReference type="ARBA" id="ARBA00009119"/>
    </source>
</evidence>
<dbReference type="OrthoDB" id="4788989at2759"/>